<dbReference type="AlphaFoldDB" id="A0AAV5VSF1"/>
<dbReference type="InterPro" id="IPR000953">
    <property type="entry name" value="Chromo/chromo_shadow_dom"/>
</dbReference>
<feature type="region of interest" description="Disordered" evidence="3">
    <location>
        <begin position="50"/>
        <end position="296"/>
    </location>
</feature>
<dbReference type="PANTHER" id="PTHR22812">
    <property type="entry name" value="CHROMOBOX PROTEIN"/>
    <property type="match status" value="1"/>
</dbReference>
<reference evidence="5" key="1">
    <citation type="submission" date="2023-10" db="EMBL/GenBank/DDBJ databases">
        <title>Genome assembly of Pristionchus species.</title>
        <authorList>
            <person name="Yoshida K."/>
            <person name="Sommer R.J."/>
        </authorList>
    </citation>
    <scope>NUCLEOTIDE SEQUENCE</scope>
    <source>
        <strain evidence="5">RS5133</strain>
    </source>
</reference>
<evidence type="ECO:0000259" key="4">
    <source>
        <dbReference type="PROSITE" id="PS50013"/>
    </source>
</evidence>
<name>A0AAV5VSF1_9BILA</name>
<evidence type="ECO:0000256" key="3">
    <source>
        <dbReference type="SAM" id="MobiDB-lite"/>
    </source>
</evidence>
<sequence>ISEDFEVEAIVGRREKYGYVEYEVKWKGYENPTWEPVENCSSCRKMVDEFNKTNPRKGINDSKNKTPKGDARDGGRARRDASKKQPSDALSTASSDSSVQMLDMPKRRASATAARATTTAKHVAVSARRAHPSTSRGAARSDSANSMRSGNDSDSSTGRPPVGKKTRRSGHFEKEDKEEEDDDASSSRKSRRSGQVTTRRSSSKREASMNSDRSWEKKKKTEEKKGKKSSSTRKESSSDDDEEEQRKMTSQRKTGQENSPVMKKKPPVAKKLDFGESDDTEQSLARSGPVGAARGGRSVAAAAPSLNSVLQAAAAGNAKNSNDDSNLKLFNPEDLRGLKVWSAEAYSEWLDSKRYDTRVALVGDGVEKFLGRDIVAIVGYVPTGTAFCLVQTNPKRGEQAVPIGELVHGVESTLAARLFPKAFSVYTTHLANGHVNMEKLLRFSPHL</sequence>
<protein>
    <recommendedName>
        <fullName evidence="4">Chromo domain-containing protein</fullName>
    </recommendedName>
</protein>
<feature type="compositionally biased region" description="Low complexity" evidence="3">
    <location>
        <begin position="110"/>
        <end position="120"/>
    </location>
</feature>
<feature type="compositionally biased region" description="Polar residues" evidence="3">
    <location>
        <begin position="132"/>
        <end position="158"/>
    </location>
</feature>
<dbReference type="EMBL" id="BTSY01000004">
    <property type="protein sequence ID" value="GMT21278.1"/>
    <property type="molecule type" value="Genomic_DNA"/>
</dbReference>
<dbReference type="InterPro" id="IPR051219">
    <property type="entry name" value="Heterochromatin_chromo-domain"/>
</dbReference>
<dbReference type="GO" id="GO:0005634">
    <property type="term" value="C:nucleus"/>
    <property type="evidence" value="ECO:0007669"/>
    <property type="project" value="UniProtKB-SubCell"/>
</dbReference>
<dbReference type="PROSITE" id="PS50013">
    <property type="entry name" value="CHROMO_2"/>
    <property type="match status" value="1"/>
</dbReference>
<comment type="caution">
    <text evidence="5">The sequence shown here is derived from an EMBL/GenBank/DDBJ whole genome shotgun (WGS) entry which is preliminary data.</text>
</comment>
<evidence type="ECO:0000256" key="2">
    <source>
        <dbReference type="ARBA" id="ARBA00023242"/>
    </source>
</evidence>
<keyword evidence="6" id="KW-1185">Reference proteome</keyword>
<dbReference type="CDD" id="cd00024">
    <property type="entry name" value="CD_CSD"/>
    <property type="match status" value="1"/>
</dbReference>
<proteinExistence type="predicted"/>
<comment type="subcellular location">
    <subcellularLocation>
        <location evidence="1">Nucleus</location>
    </subcellularLocation>
</comment>
<dbReference type="InterPro" id="IPR023780">
    <property type="entry name" value="Chromo_domain"/>
</dbReference>
<dbReference type="SMART" id="SM00298">
    <property type="entry name" value="CHROMO"/>
    <property type="match status" value="1"/>
</dbReference>
<evidence type="ECO:0000313" key="6">
    <source>
        <dbReference type="Proteomes" id="UP001432322"/>
    </source>
</evidence>
<dbReference type="InterPro" id="IPR016197">
    <property type="entry name" value="Chromo-like_dom_sf"/>
</dbReference>
<feature type="compositionally biased region" description="Basic and acidic residues" evidence="3">
    <location>
        <begin position="203"/>
        <end position="225"/>
    </location>
</feature>
<evidence type="ECO:0000313" key="5">
    <source>
        <dbReference type="EMBL" id="GMT21278.1"/>
    </source>
</evidence>
<evidence type="ECO:0000256" key="1">
    <source>
        <dbReference type="ARBA" id="ARBA00004123"/>
    </source>
</evidence>
<feature type="compositionally biased region" description="Low complexity" evidence="3">
    <location>
        <begin position="285"/>
        <end position="296"/>
    </location>
</feature>
<accession>A0AAV5VSF1</accession>
<feature type="domain" description="Chromo" evidence="4">
    <location>
        <begin position="5"/>
        <end position="62"/>
    </location>
</feature>
<feature type="non-terminal residue" evidence="5">
    <location>
        <position position="1"/>
    </location>
</feature>
<feature type="compositionally biased region" description="Basic and acidic residues" evidence="3">
    <location>
        <begin position="58"/>
        <end position="86"/>
    </location>
</feature>
<keyword evidence="2" id="KW-0539">Nucleus</keyword>
<dbReference type="Pfam" id="PF00385">
    <property type="entry name" value="Chromo"/>
    <property type="match status" value="1"/>
</dbReference>
<feature type="compositionally biased region" description="Low complexity" evidence="3">
    <location>
        <begin position="87"/>
        <end position="98"/>
    </location>
</feature>
<dbReference type="Gene3D" id="2.40.50.40">
    <property type="match status" value="1"/>
</dbReference>
<dbReference type="SUPFAM" id="SSF54160">
    <property type="entry name" value="Chromo domain-like"/>
    <property type="match status" value="1"/>
</dbReference>
<dbReference type="Proteomes" id="UP001432322">
    <property type="component" value="Unassembled WGS sequence"/>
</dbReference>
<gene>
    <name evidence="5" type="ORF">PFISCL1PPCAC_12575</name>
</gene>
<organism evidence="5 6">
    <name type="scientific">Pristionchus fissidentatus</name>
    <dbReference type="NCBI Taxonomy" id="1538716"/>
    <lineage>
        <taxon>Eukaryota</taxon>
        <taxon>Metazoa</taxon>
        <taxon>Ecdysozoa</taxon>
        <taxon>Nematoda</taxon>
        <taxon>Chromadorea</taxon>
        <taxon>Rhabditida</taxon>
        <taxon>Rhabditina</taxon>
        <taxon>Diplogasteromorpha</taxon>
        <taxon>Diplogasteroidea</taxon>
        <taxon>Neodiplogasteridae</taxon>
        <taxon>Pristionchus</taxon>
    </lineage>
</organism>